<accession>A0A840VFW6</accession>
<organism evidence="1 2">
    <name type="scientific">Haloferula luteola</name>
    <dbReference type="NCBI Taxonomy" id="595692"/>
    <lineage>
        <taxon>Bacteria</taxon>
        <taxon>Pseudomonadati</taxon>
        <taxon>Verrucomicrobiota</taxon>
        <taxon>Verrucomicrobiia</taxon>
        <taxon>Verrucomicrobiales</taxon>
        <taxon>Verrucomicrobiaceae</taxon>
        <taxon>Haloferula</taxon>
    </lineage>
</organism>
<keyword evidence="2" id="KW-1185">Reference proteome</keyword>
<dbReference type="InterPro" id="IPR006379">
    <property type="entry name" value="HAD-SF_hydro_IIB"/>
</dbReference>
<dbReference type="PANTHER" id="PTHR10000">
    <property type="entry name" value="PHOSPHOSERINE PHOSPHATASE"/>
    <property type="match status" value="1"/>
</dbReference>
<dbReference type="SUPFAM" id="SSF56784">
    <property type="entry name" value="HAD-like"/>
    <property type="match status" value="1"/>
</dbReference>
<dbReference type="NCBIfam" id="TIGR01484">
    <property type="entry name" value="HAD-SF-IIB"/>
    <property type="match status" value="1"/>
</dbReference>
<dbReference type="RefSeq" id="WP_184018082.1">
    <property type="nucleotide sequence ID" value="NZ_JACHFD010000008.1"/>
</dbReference>
<dbReference type="Pfam" id="PF08282">
    <property type="entry name" value="Hydrolase_3"/>
    <property type="match status" value="1"/>
</dbReference>
<proteinExistence type="predicted"/>
<evidence type="ECO:0000313" key="2">
    <source>
        <dbReference type="Proteomes" id="UP000557717"/>
    </source>
</evidence>
<dbReference type="InterPro" id="IPR036412">
    <property type="entry name" value="HAD-like_sf"/>
</dbReference>
<dbReference type="PROSITE" id="PS01229">
    <property type="entry name" value="COF_2"/>
    <property type="match status" value="1"/>
</dbReference>
<evidence type="ECO:0008006" key="3">
    <source>
        <dbReference type="Google" id="ProtNLM"/>
    </source>
</evidence>
<dbReference type="Gene3D" id="3.40.50.1000">
    <property type="entry name" value="HAD superfamily/HAD-like"/>
    <property type="match status" value="1"/>
</dbReference>
<dbReference type="Proteomes" id="UP000557717">
    <property type="component" value="Unassembled WGS sequence"/>
</dbReference>
<dbReference type="NCBIfam" id="TIGR00099">
    <property type="entry name" value="Cof-subfamily"/>
    <property type="match status" value="1"/>
</dbReference>
<dbReference type="Gene3D" id="3.30.1240.10">
    <property type="match status" value="1"/>
</dbReference>
<name>A0A840VFW6_9BACT</name>
<comment type="caution">
    <text evidence="1">The sequence shown here is derived from an EMBL/GenBank/DDBJ whole genome shotgun (WGS) entry which is preliminary data.</text>
</comment>
<dbReference type="GO" id="GO:0016791">
    <property type="term" value="F:phosphatase activity"/>
    <property type="evidence" value="ECO:0007669"/>
    <property type="project" value="TreeGrafter"/>
</dbReference>
<dbReference type="PANTHER" id="PTHR10000:SF8">
    <property type="entry name" value="HAD SUPERFAMILY HYDROLASE-LIKE, TYPE 3"/>
    <property type="match status" value="1"/>
</dbReference>
<dbReference type="AlphaFoldDB" id="A0A840VFW6"/>
<gene>
    <name evidence="1" type="ORF">HNR46_001930</name>
</gene>
<sequence>MRAPLKLAAIDLDGTLLSPDKTISAENLAALQQLREAGLEIVVATGRHITRIGSIMPFVPDARWVVTCQGAAAHSLQKGESIHSVHLTPEEANLILKTGEQLGFSCIIYAEDQVRTLGKGPFIDFYGAYAGGMPQASSPAELEGLRIHKLIWLGEEGRIDGLPELPEVKAIPLYQIRTHEWIYEFLPRQASKAVGVAAVADLLGIKAEEVVAFGDADNDIPLFQWAGHSFAMPHGMPTAREAAHEIAPVGPPESAFARAVATLHLVPCTLP</sequence>
<dbReference type="GO" id="GO:0000287">
    <property type="term" value="F:magnesium ion binding"/>
    <property type="evidence" value="ECO:0007669"/>
    <property type="project" value="TreeGrafter"/>
</dbReference>
<protein>
    <recommendedName>
        <fullName evidence="3">HAD family phosphatase</fullName>
    </recommendedName>
</protein>
<dbReference type="EMBL" id="JACHFD010000008">
    <property type="protein sequence ID" value="MBB5351691.1"/>
    <property type="molecule type" value="Genomic_DNA"/>
</dbReference>
<dbReference type="GO" id="GO:0005829">
    <property type="term" value="C:cytosol"/>
    <property type="evidence" value="ECO:0007669"/>
    <property type="project" value="TreeGrafter"/>
</dbReference>
<reference evidence="1 2" key="1">
    <citation type="submission" date="2020-08" db="EMBL/GenBank/DDBJ databases">
        <title>Genomic Encyclopedia of Type Strains, Phase IV (KMG-IV): sequencing the most valuable type-strain genomes for metagenomic binning, comparative biology and taxonomic classification.</title>
        <authorList>
            <person name="Goeker M."/>
        </authorList>
    </citation>
    <scope>NUCLEOTIDE SEQUENCE [LARGE SCALE GENOMIC DNA]</scope>
    <source>
        <strain evidence="1 2">YC6886</strain>
    </source>
</reference>
<dbReference type="InterPro" id="IPR000150">
    <property type="entry name" value="Cof"/>
</dbReference>
<dbReference type="InterPro" id="IPR023214">
    <property type="entry name" value="HAD_sf"/>
</dbReference>
<evidence type="ECO:0000313" key="1">
    <source>
        <dbReference type="EMBL" id="MBB5351691.1"/>
    </source>
</evidence>
<dbReference type="PROSITE" id="PS01228">
    <property type="entry name" value="COF_1"/>
    <property type="match status" value="1"/>
</dbReference>